<evidence type="ECO:0000259" key="2">
    <source>
        <dbReference type="PROSITE" id="PS50048"/>
    </source>
</evidence>
<dbReference type="PROSITE" id="PS00463">
    <property type="entry name" value="ZN2_CY6_FUNGAL_1"/>
    <property type="match status" value="1"/>
</dbReference>
<dbReference type="SMART" id="SM00066">
    <property type="entry name" value="GAL4"/>
    <property type="match status" value="1"/>
</dbReference>
<dbReference type="InterPro" id="IPR001138">
    <property type="entry name" value="Zn2Cys6_DnaBD"/>
</dbReference>
<evidence type="ECO:0000313" key="3">
    <source>
        <dbReference type="EMBL" id="SAM85811.1"/>
    </source>
</evidence>
<dbReference type="OrthoDB" id="65716at2759"/>
<sequence length="849" mass="94206">MHPHRSGYDLHADRSAAEQRDTAMRRDPRIGQPDRRLVPMQPSGLPQGHIDPGYDYANPQVYHCKPPLAHSSSREGAPSRIAQPHDRHSVAAPMAQPCPHPNRPYDDYKSAASDPPNRPPYYDEREAPPQPPQHQYPSPHYSPSDDLRHHHQHQHHQQQQQQQHRPHSSHHQPHTYPGQQHPEQHGHPSRDLRLEDSFQGQARPQLPSPRASNRQMHRISPSGDFGSHRDAYPSGVHDYARYASTSTPQDRQHDASTSAIPSASSSTNPTSSSSTASAPQQATRKRKKQFKYLLELDGADASKPSSSGAADDDDGERVDQLGAAEGSAAAPQRKESRKKVKKACVFCKRSHMPCEEARPCKRCVKRGISHLCRDAEPIGSTSASGSTSSTPAGTDSNAKGLKNKIDEARDHARARRRRDGETALETESGSDAESMSSSPASSFRNRMASDAEFSSIFRRRNHSYNVNEMPGATARDPDIRPTMPISNLLSPANFELQRRPPKRSLSPCVSAKEQEEAWNRSMDPSTQVKMKQMLEAGPAAGDLNDIFGEMPTSLLMTPAMAKLFRGQAILRPGSADLPGSPHRAGSNDYSSRLKRSHSMTVASSQCEVDEAGFKLPPRPKHLLQEEAATATELRGGPPTYSYTYGYAKLARWMYTRFSRENCEQVDRSLSMIRPKLMALSRSLPEAELIGVEDKFYQLLAHYQANVLEMIPIPMIVARRTGEIYAANSHACRLMQLPESIFEGGQICHYQLVTEQDCVKMWGRYADEATGKLDAPPAQTAMMEVDRSLLLYNKPGFDPRTGELFGDGLCEDGSPAVVRRKLVVTFEAKLSKHGLPFMVTGAMDPIPDEM</sequence>
<feature type="compositionally biased region" description="Basic residues" evidence="1">
    <location>
        <begin position="164"/>
        <end position="173"/>
    </location>
</feature>
<dbReference type="CDD" id="cd00067">
    <property type="entry name" value="GAL4"/>
    <property type="match status" value="1"/>
</dbReference>
<dbReference type="EMBL" id="LT558135">
    <property type="protein sequence ID" value="SAM85811.1"/>
    <property type="molecule type" value="Genomic_DNA"/>
</dbReference>
<dbReference type="EMBL" id="ULHB01000045">
    <property type="protein sequence ID" value="SYW79070.1"/>
    <property type="molecule type" value="Genomic_DNA"/>
</dbReference>
<dbReference type="AlphaFoldDB" id="A0A1K0HBR9"/>
<feature type="compositionally biased region" description="Low complexity" evidence="1">
    <location>
        <begin position="379"/>
        <end position="396"/>
    </location>
</feature>
<feature type="compositionally biased region" description="Low complexity" evidence="1">
    <location>
        <begin position="255"/>
        <end position="282"/>
    </location>
</feature>
<feature type="compositionally biased region" description="Basic and acidic residues" evidence="1">
    <location>
        <begin position="182"/>
        <end position="196"/>
    </location>
</feature>
<reference evidence="4" key="3">
    <citation type="submission" date="2018-08" db="EMBL/GenBank/DDBJ databases">
        <authorList>
            <person name="Guldener U."/>
        </authorList>
    </citation>
    <scope>NUCLEOTIDE SEQUENCE</scope>
    <source>
        <strain evidence="4">UB2</strain>
    </source>
</reference>
<accession>A0A1K0HBR9</accession>
<organism evidence="3 5">
    <name type="scientific">Ustilago bromivora</name>
    <dbReference type="NCBI Taxonomy" id="307758"/>
    <lineage>
        <taxon>Eukaryota</taxon>
        <taxon>Fungi</taxon>
        <taxon>Dikarya</taxon>
        <taxon>Basidiomycota</taxon>
        <taxon>Ustilaginomycotina</taxon>
        <taxon>Ustilaginomycetes</taxon>
        <taxon>Ustilaginales</taxon>
        <taxon>Ustilaginaceae</taxon>
        <taxon>Ustilago</taxon>
    </lineage>
</organism>
<dbReference type="GO" id="GO:0005634">
    <property type="term" value="C:nucleus"/>
    <property type="evidence" value="ECO:0007669"/>
    <property type="project" value="TreeGrafter"/>
</dbReference>
<feature type="compositionally biased region" description="Basic and acidic residues" evidence="1">
    <location>
        <begin position="1"/>
        <end position="37"/>
    </location>
</feature>
<reference evidence="3" key="1">
    <citation type="submission" date="2016-04" db="EMBL/GenBank/DDBJ databases">
        <authorList>
            <person name="Evans L.H."/>
            <person name="Alamgir A."/>
            <person name="Owens N."/>
            <person name="Weber N.D."/>
            <person name="Virtaneva K."/>
            <person name="Barbian K."/>
            <person name="Babar A."/>
            <person name="Rosenke K."/>
        </authorList>
    </citation>
    <scope>NUCLEOTIDE SEQUENCE</scope>
    <source>
        <strain evidence="3">UB2112</strain>
    </source>
</reference>
<feature type="domain" description="Zn(2)-C6 fungal-type" evidence="2">
    <location>
        <begin position="343"/>
        <end position="374"/>
    </location>
</feature>
<keyword evidence="6" id="KW-1185">Reference proteome</keyword>
<feature type="region of interest" description="Disordered" evidence="1">
    <location>
        <begin position="1"/>
        <end position="317"/>
    </location>
</feature>
<dbReference type="PANTHER" id="PTHR31986:SF7">
    <property type="entry name" value="REGULATOR OF DRUG SENSITIVITY 2"/>
    <property type="match status" value="1"/>
</dbReference>
<dbReference type="Gene3D" id="4.10.240.10">
    <property type="entry name" value="Zn(2)-C6 fungal-type DNA-binding domain"/>
    <property type="match status" value="1"/>
</dbReference>
<dbReference type="GO" id="GO:0008270">
    <property type="term" value="F:zinc ion binding"/>
    <property type="evidence" value="ECO:0007669"/>
    <property type="project" value="InterPro"/>
</dbReference>
<dbReference type="Proteomes" id="UP000658997">
    <property type="component" value="Unassembled WGS sequence"/>
</dbReference>
<gene>
    <name evidence="4" type="ORF">UBRO2_02754</name>
    <name evidence="3" type="ORF">UBRO_07153</name>
</gene>
<dbReference type="InterPro" id="IPR036864">
    <property type="entry name" value="Zn2-C6_fun-type_DNA-bd_sf"/>
</dbReference>
<feature type="region of interest" description="Disordered" evidence="1">
    <location>
        <begin position="573"/>
        <end position="592"/>
    </location>
</feature>
<evidence type="ECO:0000313" key="4">
    <source>
        <dbReference type="EMBL" id="SYW79070.1"/>
    </source>
</evidence>
<feature type="region of interest" description="Disordered" evidence="1">
    <location>
        <begin position="375"/>
        <end position="446"/>
    </location>
</feature>
<dbReference type="PROSITE" id="PS50048">
    <property type="entry name" value="ZN2_CY6_FUNGAL_2"/>
    <property type="match status" value="1"/>
</dbReference>
<reference evidence="5" key="2">
    <citation type="submission" date="2016-04" db="EMBL/GenBank/DDBJ databases">
        <authorList>
            <person name="Guldener U."/>
            <person name="Guldener U."/>
        </authorList>
    </citation>
    <scope>NUCLEOTIDE SEQUENCE [LARGE SCALE GENOMIC DNA]</scope>
    <source>
        <strain evidence="5">UB2112</strain>
    </source>
</reference>
<dbReference type="PANTHER" id="PTHR31986">
    <property type="entry name" value="REGULATOR OF DRUG SENSITIVITY 2"/>
    <property type="match status" value="1"/>
</dbReference>
<dbReference type="GO" id="GO:0000977">
    <property type="term" value="F:RNA polymerase II transcription regulatory region sequence-specific DNA binding"/>
    <property type="evidence" value="ECO:0007669"/>
    <property type="project" value="TreeGrafter"/>
</dbReference>
<proteinExistence type="predicted"/>
<feature type="compositionally biased region" description="Low complexity" evidence="1">
    <location>
        <begin position="299"/>
        <end position="309"/>
    </location>
</feature>
<dbReference type="SUPFAM" id="SSF57701">
    <property type="entry name" value="Zn2/Cys6 DNA-binding domain"/>
    <property type="match status" value="1"/>
</dbReference>
<protein>
    <submittedName>
        <fullName evidence="4">Related to RDS2 - Regulator of drug sensitivity</fullName>
    </submittedName>
    <submittedName>
        <fullName evidence="3">Related to RDS2-Regulator of drug sensitivity</fullName>
    </submittedName>
</protein>
<evidence type="ECO:0000313" key="6">
    <source>
        <dbReference type="Proteomes" id="UP000658997"/>
    </source>
</evidence>
<dbReference type="InterPro" id="IPR053045">
    <property type="entry name" value="Zinc_cluster_trans_reg"/>
</dbReference>
<dbReference type="GO" id="GO:0000981">
    <property type="term" value="F:DNA-binding transcription factor activity, RNA polymerase II-specific"/>
    <property type="evidence" value="ECO:0007669"/>
    <property type="project" value="InterPro"/>
</dbReference>
<evidence type="ECO:0000256" key="1">
    <source>
        <dbReference type="SAM" id="MobiDB-lite"/>
    </source>
</evidence>
<evidence type="ECO:0000313" key="5">
    <source>
        <dbReference type="Proteomes" id="UP000179920"/>
    </source>
</evidence>
<name>A0A1K0HBR9_9BASI</name>
<feature type="region of interest" description="Disordered" evidence="1">
    <location>
        <begin position="498"/>
        <end position="523"/>
    </location>
</feature>
<dbReference type="Proteomes" id="UP000179920">
    <property type="component" value="Chromosome XIX"/>
</dbReference>
<feature type="compositionally biased region" description="Low complexity" evidence="1">
    <location>
        <begin position="431"/>
        <end position="442"/>
    </location>
</feature>